<name>A0A8S1DJQ6_9INSE</name>
<organism evidence="1 2">
    <name type="scientific">Cloeon dipterum</name>
    <dbReference type="NCBI Taxonomy" id="197152"/>
    <lineage>
        <taxon>Eukaryota</taxon>
        <taxon>Metazoa</taxon>
        <taxon>Ecdysozoa</taxon>
        <taxon>Arthropoda</taxon>
        <taxon>Hexapoda</taxon>
        <taxon>Insecta</taxon>
        <taxon>Pterygota</taxon>
        <taxon>Palaeoptera</taxon>
        <taxon>Ephemeroptera</taxon>
        <taxon>Pisciforma</taxon>
        <taxon>Baetidae</taxon>
        <taxon>Cloeon</taxon>
    </lineage>
</organism>
<dbReference type="Proteomes" id="UP000494165">
    <property type="component" value="Unassembled WGS sequence"/>
</dbReference>
<evidence type="ECO:0000313" key="1">
    <source>
        <dbReference type="EMBL" id="CAB3380832.1"/>
    </source>
</evidence>
<reference evidence="1 2" key="1">
    <citation type="submission" date="2020-04" db="EMBL/GenBank/DDBJ databases">
        <authorList>
            <person name="Alioto T."/>
            <person name="Alioto T."/>
            <person name="Gomez Garrido J."/>
        </authorList>
    </citation>
    <scope>NUCLEOTIDE SEQUENCE [LARGE SCALE GENOMIC DNA]</scope>
</reference>
<accession>A0A8S1DJQ6</accession>
<comment type="caution">
    <text evidence="1">The sequence shown here is derived from an EMBL/GenBank/DDBJ whole genome shotgun (WGS) entry which is preliminary data.</text>
</comment>
<dbReference type="AlphaFoldDB" id="A0A8S1DJQ6"/>
<sequence>MKDELLDGSSSGLWLRLAVLRRITSFSLLDVIEEEQQQGRQENTDFAYNWNEDNSSQSFPMVIPWADYNFSVVK</sequence>
<gene>
    <name evidence="1" type="ORF">CLODIP_2_CD02511</name>
</gene>
<protein>
    <submittedName>
        <fullName evidence="1">Uncharacterized protein</fullName>
    </submittedName>
</protein>
<keyword evidence="2" id="KW-1185">Reference proteome</keyword>
<evidence type="ECO:0000313" key="2">
    <source>
        <dbReference type="Proteomes" id="UP000494165"/>
    </source>
</evidence>
<dbReference type="EMBL" id="CADEPI010000217">
    <property type="protein sequence ID" value="CAB3380832.1"/>
    <property type="molecule type" value="Genomic_DNA"/>
</dbReference>
<proteinExistence type="predicted"/>